<comment type="caution">
    <text evidence="8">The sequence shown here is derived from an EMBL/GenBank/DDBJ whole genome shotgun (WGS) entry which is preliminary data.</text>
</comment>
<protein>
    <recommendedName>
        <fullName evidence="7">C2H2-type domain-containing protein</fullName>
    </recommendedName>
</protein>
<evidence type="ECO:0000256" key="3">
    <source>
        <dbReference type="ARBA" id="ARBA00022771"/>
    </source>
</evidence>
<dbReference type="PROSITE" id="PS50157">
    <property type="entry name" value="ZINC_FINGER_C2H2_2"/>
    <property type="match status" value="5"/>
</dbReference>
<proteinExistence type="predicted"/>
<keyword evidence="4" id="KW-0862">Zinc</keyword>
<feature type="domain" description="C2H2-type" evidence="7">
    <location>
        <begin position="194"/>
        <end position="219"/>
    </location>
</feature>
<evidence type="ECO:0000256" key="2">
    <source>
        <dbReference type="ARBA" id="ARBA00022737"/>
    </source>
</evidence>
<keyword evidence="3 5" id="KW-0863">Zinc-finger</keyword>
<dbReference type="InterPro" id="IPR013087">
    <property type="entry name" value="Znf_C2H2_type"/>
</dbReference>
<dbReference type="GO" id="GO:0000977">
    <property type="term" value="F:RNA polymerase II transcription regulatory region sequence-specific DNA binding"/>
    <property type="evidence" value="ECO:0007669"/>
    <property type="project" value="TreeGrafter"/>
</dbReference>
<evidence type="ECO:0000313" key="8">
    <source>
        <dbReference type="EMBL" id="CAG7561243.1"/>
    </source>
</evidence>
<accession>A0A8J2IPH2</accession>
<gene>
    <name evidence="8" type="ORF">FEQUK3_LOCUS6950</name>
</gene>
<keyword evidence="1" id="KW-0479">Metal-binding</keyword>
<feature type="domain" description="C2H2-type" evidence="7">
    <location>
        <begin position="60"/>
        <end position="82"/>
    </location>
</feature>
<dbReference type="PANTHER" id="PTHR24379:SF127">
    <property type="entry name" value="BLOODY FINGERS-RELATED"/>
    <property type="match status" value="1"/>
</dbReference>
<feature type="region of interest" description="Disordered" evidence="6">
    <location>
        <begin position="1"/>
        <end position="23"/>
    </location>
</feature>
<dbReference type="PANTHER" id="PTHR24379">
    <property type="entry name" value="KRAB AND ZINC FINGER DOMAIN-CONTAINING"/>
    <property type="match status" value="1"/>
</dbReference>
<dbReference type="AlphaFoldDB" id="A0A8J2IPH2"/>
<dbReference type="SMART" id="SM00355">
    <property type="entry name" value="ZnF_C2H2"/>
    <property type="match status" value="16"/>
</dbReference>
<feature type="domain" description="C2H2-type" evidence="7">
    <location>
        <begin position="276"/>
        <end position="299"/>
    </location>
</feature>
<dbReference type="Pfam" id="PF00096">
    <property type="entry name" value="zf-C2H2"/>
    <property type="match status" value="1"/>
</dbReference>
<name>A0A8J2IPH2_FUSEQ</name>
<evidence type="ECO:0000256" key="6">
    <source>
        <dbReference type="SAM" id="MobiDB-lite"/>
    </source>
</evidence>
<reference evidence="8" key="1">
    <citation type="submission" date="2021-05" db="EMBL/GenBank/DDBJ databases">
        <authorList>
            <person name="Khan N."/>
        </authorList>
    </citation>
    <scope>NUCLEOTIDE SEQUENCE</scope>
</reference>
<evidence type="ECO:0000256" key="1">
    <source>
        <dbReference type="ARBA" id="ARBA00022723"/>
    </source>
</evidence>
<evidence type="ECO:0000256" key="5">
    <source>
        <dbReference type="PROSITE-ProRule" id="PRU00042"/>
    </source>
</evidence>
<keyword evidence="2" id="KW-0677">Repeat</keyword>
<sequence>MEPARKRIKLEEEPNPQRLPSPELSFKDQAATEPHCQECTLIFRSKAELQRHNSKWHYKHVCKACDEGFQDANKLGQHKSSHDKTIQCLGCSFKYMSRSAMMQHLETGSCESKATSNHVMDAVRQYCGTVPQDSMLNLNHQCPGCGKKYNRMHSVFHHLEARECNLRNWIEETRVKDLLIALERPIERAKETSFSCTGCPKVFSNPSSLENHLRSVHKGTYCFSCAAHFPNAERRMRHFIDSTGYTPGEFRCGDCQSNEVFHVERDFNVHARVVHRKCAPCGQAFKTQGSLLDHEHEAHNKCLEYLQCFYTREDLTSHMQSATEGCALVNRSTVTPETATIMEALTDMSKTLATVNSILVKTESLVMKPVRMEDIPTTTSLECRYCYFSCSSEAALDSHYDGTHRDEKVTWCESCQEQYESYDDYYQHLVNTPQHFPCTACCEIELQRREWVEAVFKDHSSQEALDAHVKESEHAFCVPCNKWFMHKILLQSHEEEVHEPAWPFVCKPCDRAFQEWRDRDKHQLTHSDTPIRCLGCRKSYGCYSLMFEHLESGKCNSGANRERLKMHISNIYGRQTDNKHMHLNYKCPQCPKEFHLMSWLFKHLEVRACPLRRWKNYTQADDLLFKPLKQALLADVLCTKCDRAFKTPERQRDHMWEKHDATFCFMCNTHFPSKESLSDHISEFESGNEYGIKDLSCHMCTRVKWFKTEKEFYAHSWEEHLCCEVCQQIFDTEDDLVEHDEQDHFMVFE</sequence>
<feature type="domain" description="C2H2-type" evidence="7">
    <location>
        <begin position="504"/>
        <end position="531"/>
    </location>
</feature>
<feature type="domain" description="C2H2-type" evidence="7">
    <location>
        <begin position="475"/>
        <end position="503"/>
    </location>
</feature>
<evidence type="ECO:0000259" key="7">
    <source>
        <dbReference type="PROSITE" id="PS50157"/>
    </source>
</evidence>
<evidence type="ECO:0000313" key="9">
    <source>
        <dbReference type="Proteomes" id="UP000693738"/>
    </source>
</evidence>
<evidence type="ECO:0000256" key="4">
    <source>
        <dbReference type="ARBA" id="ARBA00022833"/>
    </source>
</evidence>
<dbReference type="GO" id="GO:0005634">
    <property type="term" value="C:nucleus"/>
    <property type="evidence" value="ECO:0007669"/>
    <property type="project" value="TreeGrafter"/>
</dbReference>
<organism evidence="8 9">
    <name type="scientific">Fusarium equiseti</name>
    <name type="common">Fusarium scirpi</name>
    <dbReference type="NCBI Taxonomy" id="61235"/>
    <lineage>
        <taxon>Eukaryota</taxon>
        <taxon>Fungi</taxon>
        <taxon>Dikarya</taxon>
        <taxon>Ascomycota</taxon>
        <taxon>Pezizomycotina</taxon>
        <taxon>Sordariomycetes</taxon>
        <taxon>Hypocreomycetidae</taxon>
        <taxon>Hypocreales</taxon>
        <taxon>Nectriaceae</taxon>
        <taxon>Fusarium</taxon>
        <taxon>Fusarium incarnatum-equiseti species complex</taxon>
    </lineage>
</organism>
<dbReference type="GO" id="GO:0008270">
    <property type="term" value="F:zinc ion binding"/>
    <property type="evidence" value="ECO:0007669"/>
    <property type="project" value="UniProtKB-KW"/>
</dbReference>
<dbReference type="Proteomes" id="UP000693738">
    <property type="component" value="Unassembled WGS sequence"/>
</dbReference>
<dbReference type="GO" id="GO:0000981">
    <property type="term" value="F:DNA-binding transcription factor activity, RNA polymerase II-specific"/>
    <property type="evidence" value="ECO:0007669"/>
    <property type="project" value="TreeGrafter"/>
</dbReference>
<dbReference type="PROSITE" id="PS00028">
    <property type="entry name" value="ZINC_FINGER_C2H2_1"/>
    <property type="match status" value="9"/>
</dbReference>
<dbReference type="EMBL" id="CAJSTJ010000140">
    <property type="protein sequence ID" value="CAG7561243.1"/>
    <property type="molecule type" value="Genomic_DNA"/>
</dbReference>